<feature type="chain" id="PRO_5009523478" description="Peptidoglycan binding-like domain-containing protein" evidence="2">
    <location>
        <begin position="22"/>
        <end position="1091"/>
    </location>
</feature>
<dbReference type="STRING" id="1798482.A2763_01725"/>
<evidence type="ECO:0000256" key="1">
    <source>
        <dbReference type="SAM" id="MobiDB-lite"/>
    </source>
</evidence>
<dbReference type="Proteomes" id="UP000178370">
    <property type="component" value="Unassembled WGS sequence"/>
</dbReference>
<name>A0A1F6CMM1_9BACT</name>
<comment type="caution">
    <text evidence="4">The sequence shown here is derived from an EMBL/GenBank/DDBJ whole genome shotgun (WGS) entry which is preliminary data.</text>
</comment>
<feature type="signal peptide" evidence="2">
    <location>
        <begin position="1"/>
        <end position="21"/>
    </location>
</feature>
<proteinExistence type="predicted"/>
<accession>A0A1F6CMM1</accession>
<dbReference type="AlphaFoldDB" id="A0A1F6CMM1"/>
<dbReference type="SUPFAM" id="SSF47090">
    <property type="entry name" value="PGBD-like"/>
    <property type="match status" value="2"/>
</dbReference>
<dbReference type="EMBL" id="MFKV01000014">
    <property type="protein sequence ID" value="OGG50473.1"/>
    <property type="molecule type" value="Genomic_DNA"/>
</dbReference>
<feature type="domain" description="Peptidoglycan binding-like" evidence="3">
    <location>
        <begin position="163"/>
        <end position="219"/>
    </location>
</feature>
<feature type="region of interest" description="Disordered" evidence="1">
    <location>
        <begin position="223"/>
        <end position="246"/>
    </location>
</feature>
<dbReference type="InterPro" id="IPR036366">
    <property type="entry name" value="PGBDSf"/>
</dbReference>
<dbReference type="Gene3D" id="1.10.101.10">
    <property type="entry name" value="PGBD-like superfamily/PGBD"/>
    <property type="match status" value="2"/>
</dbReference>
<sequence>MIRRVLVGVSFLLLLPLFASATTCLDLSRTLSQGSTGSDVSRLQEFLRTNAGYAGAISGNMGPLTIAALTRWQVYKGIIPTAYSPGAGTTGPKTRAAMACGSTPLTTSTRAPSASPTPAASPTVASLLAQLNTLKQRLAELQGSPSPVSASVTFSRTLDIGARGTDVTALQTLLKSSGFLSAEATGYFGTQTRAAVIAYQRANALDAVGTVGPKTRALLNVQTGTTSRPPPAGGGGGGGGNPHPRTFASCSLDSTTLSSGQSQTFYSNRSVQSPLQCSSVAQIRTCLDGVLSGIGTYATCTEVTVPERASCTVGSTTIKDGETGTFYSSDSAITPTLCSSISQTRTCTDGTLSGSATFNIASCEQKTTLPTIQASCMLDGETLQSGSSQTFYTSKAVSFGTLCSSVAQSRTCADGALSGSASFAFATCSVAAPSSCTQNGVSVSHGASQTFYSSQTLPYGQQCSAISQSRSCSNGTLSGQSTYQYATCVVSAPPLLAPTVTFTQTLATTTSDGTTGESFTVGWSATGATACTVQKSFPDGTIANPWGSGVSGSQVASPFKLGIHKWWIDCTGNGGTTHKEFIHDVVTSQATDITENFNSREGFSLKVSGDPALIDYAIENGMLKLTHRPHDRVNFGGVEKSYEVDLSKTVWFDFRFRMQEQLLGQDLYTTLKFNGREDLSLTIEINSEQHWKHVYLDGKGEPACTAKPSDDEYIIGASPALFQSSETRVRYPTGYTKPYTEWTTYSIKYEPPPAAGGQGVFTFYVDGREVPGVKIDEPGKILETRTSGLAGMKRVPVTVSFGLLMDGREHGYPGNRYGVRGRGCYADATPARPVPVTYPAKFANNDGSAFKTDWMKKFDAIAVLLMDATKGVGLPCSEYQTPRSSHGLFEAINACGIPTGTFGVYDKYQRRLAQSASQPVSGSVRTDLENRIWNGIYEGTIDFDAAVLMGTIPLPNADHLIWGYTPAGARAKLQASLDRQAQFYAHLAPPERYVWDMLHDKGGTVEAAHLGYVTPVALRASDIWQVLSPQEKADIQAPSTPVPGVFYWDYFRISYSPPQVVANNSQTNTNLASALTALEGVMKTLLGIFGR</sequence>
<protein>
    <recommendedName>
        <fullName evidence="3">Peptidoglycan binding-like domain-containing protein</fullName>
    </recommendedName>
</protein>
<organism evidence="4 5">
    <name type="scientific">Candidatus Kaiserbacteria bacterium RIFCSPHIGHO2_01_FULL_54_36</name>
    <dbReference type="NCBI Taxonomy" id="1798482"/>
    <lineage>
        <taxon>Bacteria</taxon>
        <taxon>Candidatus Kaiseribacteriota</taxon>
    </lineage>
</organism>
<dbReference type="InterPro" id="IPR002477">
    <property type="entry name" value="Peptidoglycan-bd-like"/>
</dbReference>
<evidence type="ECO:0000259" key="3">
    <source>
        <dbReference type="Pfam" id="PF01471"/>
    </source>
</evidence>
<evidence type="ECO:0000313" key="5">
    <source>
        <dbReference type="Proteomes" id="UP000178370"/>
    </source>
</evidence>
<evidence type="ECO:0000256" key="2">
    <source>
        <dbReference type="SAM" id="SignalP"/>
    </source>
</evidence>
<evidence type="ECO:0000313" key="4">
    <source>
        <dbReference type="EMBL" id="OGG50473.1"/>
    </source>
</evidence>
<reference evidence="4 5" key="1">
    <citation type="journal article" date="2016" name="Nat. Commun.">
        <title>Thousands of microbial genomes shed light on interconnected biogeochemical processes in an aquifer system.</title>
        <authorList>
            <person name="Anantharaman K."/>
            <person name="Brown C.T."/>
            <person name="Hug L.A."/>
            <person name="Sharon I."/>
            <person name="Castelle C.J."/>
            <person name="Probst A.J."/>
            <person name="Thomas B.C."/>
            <person name="Singh A."/>
            <person name="Wilkins M.J."/>
            <person name="Karaoz U."/>
            <person name="Brodie E.L."/>
            <person name="Williams K.H."/>
            <person name="Hubbard S.S."/>
            <person name="Banfield J.F."/>
        </authorList>
    </citation>
    <scope>NUCLEOTIDE SEQUENCE [LARGE SCALE GENOMIC DNA]</scope>
</reference>
<gene>
    <name evidence="4" type="ORF">A2763_01725</name>
</gene>
<keyword evidence="2" id="KW-0732">Signal</keyword>
<dbReference type="Pfam" id="PF01471">
    <property type="entry name" value="PG_binding_1"/>
    <property type="match status" value="1"/>
</dbReference>
<dbReference type="InterPro" id="IPR036365">
    <property type="entry name" value="PGBD-like_sf"/>
</dbReference>